<dbReference type="GO" id="GO:0005524">
    <property type="term" value="F:ATP binding"/>
    <property type="evidence" value="ECO:0007669"/>
    <property type="project" value="UniProtKB-KW"/>
</dbReference>
<dbReference type="SMART" id="SM00382">
    <property type="entry name" value="AAA"/>
    <property type="match status" value="2"/>
</dbReference>
<dbReference type="AlphaFoldDB" id="A0A3M0BIB8"/>
<dbReference type="EMBL" id="REFO01000011">
    <property type="protein sequence ID" value="RMA97173.1"/>
    <property type="molecule type" value="Genomic_DNA"/>
</dbReference>
<name>A0A3M0BIB8_9AQUI</name>
<dbReference type="Gene3D" id="3.40.50.300">
    <property type="entry name" value="P-loop containing nucleotide triphosphate hydrolases"/>
    <property type="match status" value="2"/>
</dbReference>
<dbReference type="PANTHER" id="PTHR43038">
    <property type="entry name" value="ATP-BINDING CASSETTE, SUB-FAMILY H, MEMBER 1"/>
    <property type="match status" value="1"/>
</dbReference>
<keyword evidence="2" id="KW-0067">ATP-binding</keyword>
<dbReference type="Pfam" id="PF00005">
    <property type="entry name" value="ABC_tran"/>
    <property type="match status" value="2"/>
</dbReference>
<evidence type="ECO:0000256" key="1">
    <source>
        <dbReference type="ARBA" id="ARBA00022741"/>
    </source>
</evidence>
<reference evidence="4 5" key="1">
    <citation type="submission" date="2018-10" db="EMBL/GenBank/DDBJ databases">
        <title>Genomic Encyclopedia of Archaeal and Bacterial Type Strains, Phase II (KMG-II): from individual species to whole genera.</title>
        <authorList>
            <person name="Goeker M."/>
        </authorList>
    </citation>
    <scope>NUCLEOTIDE SEQUENCE [LARGE SCALE GENOMIC DNA]</scope>
    <source>
        <strain evidence="4 5">VM1</strain>
    </source>
</reference>
<dbReference type="InterPro" id="IPR003439">
    <property type="entry name" value="ABC_transporter-like_ATP-bd"/>
</dbReference>
<dbReference type="PANTHER" id="PTHR43038:SF4">
    <property type="entry name" value="RIBOSOME-ASSOCIATED ATPASE"/>
    <property type="match status" value="1"/>
</dbReference>
<dbReference type="SUPFAM" id="SSF52540">
    <property type="entry name" value="P-loop containing nucleoside triphosphate hydrolases"/>
    <property type="match status" value="2"/>
</dbReference>
<sequence length="546" mass="62586">MADLEVKNITVRYKKKVGIKDASFTANNGEILGFIGPDGAGKSSLMFAISGVKKFEGEIIYKGYKYHSPKEAEKIKKYIGFMPQGIGLVLYPELTVSEHLEFFTEIRNIKKDKSYYEYRERLLKMAGLYKFQDRKAQNLSGGMQQKLSLICTLIHKPKLLILDEPTTGVDPLSRRELWEIVDEIRKKEGIIAIISTGYMQEAEKMDKVFLFEDGQIIATGTANQLKESVKNYTYIETKCYEECFTFNKKTYSLKPLNVPHAEPDLESVFFVYALKKYKKIPEINLEAKENKDTYLENTDIVLKGKGLTKKFGDFIADDHIDIVLKKGEILGLLGANGAGKTTLIKMLLGLYPIDEGELWLLGKKIESYKDRLNLKSKIGYVSQKFSLYKDLTVRENLIYFANIHQIPSIKAIKRINRLSEELEFKQYLDYLPTELPLGINQRLSIAAAILHEPVVLFLDEPTSGVDAIARAQMWQIIHQLKEKWGVSVLITTHYMSEADFCDRVILLKEGKKIADDKPENLYKKYSDAKSFEDIFIKIHEEKQVKI</sequence>
<evidence type="ECO:0000313" key="5">
    <source>
        <dbReference type="Proteomes" id="UP000280842"/>
    </source>
</evidence>
<protein>
    <submittedName>
        <fullName evidence="4">Ribosome-dependent ATPase</fullName>
    </submittedName>
</protein>
<dbReference type="PROSITE" id="PS50893">
    <property type="entry name" value="ABC_TRANSPORTER_2"/>
    <property type="match status" value="2"/>
</dbReference>
<dbReference type="InterPro" id="IPR017871">
    <property type="entry name" value="ABC_transporter-like_CS"/>
</dbReference>
<accession>A0A3M0BIB8</accession>
<dbReference type="OrthoDB" id="9805514at2"/>
<evidence type="ECO:0000259" key="3">
    <source>
        <dbReference type="PROSITE" id="PS50893"/>
    </source>
</evidence>
<dbReference type="GO" id="GO:0016887">
    <property type="term" value="F:ATP hydrolysis activity"/>
    <property type="evidence" value="ECO:0007669"/>
    <property type="project" value="InterPro"/>
</dbReference>
<dbReference type="Proteomes" id="UP000280842">
    <property type="component" value="Unassembled WGS sequence"/>
</dbReference>
<gene>
    <name evidence="4" type="ORF">CLV39_0828</name>
</gene>
<dbReference type="RefSeq" id="WP_121922960.1">
    <property type="nucleotide sequence ID" value="NZ_REFO01000011.1"/>
</dbReference>
<feature type="domain" description="ABC transporter" evidence="3">
    <location>
        <begin position="302"/>
        <end position="534"/>
    </location>
</feature>
<dbReference type="PROSITE" id="PS00211">
    <property type="entry name" value="ABC_TRANSPORTER_1"/>
    <property type="match status" value="1"/>
</dbReference>
<dbReference type="InterPro" id="IPR027417">
    <property type="entry name" value="P-loop_NTPase"/>
</dbReference>
<dbReference type="InterPro" id="IPR003593">
    <property type="entry name" value="AAA+_ATPase"/>
</dbReference>
<feature type="domain" description="ABC transporter" evidence="3">
    <location>
        <begin position="4"/>
        <end position="238"/>
    </location>
</feature>
<comment type="caution">
    <text evidence="4">The sequence shown here is derived from an EMBL/GenBank/DDBJ whole genome shotgun (WGS) entry which is preliminary data.</text>
</comment>
<keyword evidence="1" id="KW-0547">Nucleotide-binding</keyword>
<keyword evidence="5" id="KW-1185">Reference proteome</keyword>
<evidence type="ECO:0000256" key="2">
    <source>
        <dbReference type="ARBA" id="ARBA00022840"/>
    </source>
</evidence>
<evidence type="ECO:0000313" key="4">
    <source>
        <dbReference type="EMBL" id="RMA97173.1"/>
    </source>
</evidence>
<proteinExistence type="predicted"/>
<organism evidence="4 5">
    <name type="scientific">Hydrogenothermus marinus</name>
    <dbReference type="NCBI Taxonomy" id="133270"/>
    <lineage>
        <taxon>Bacteria</taxon>
        <taxon>Pseudomonadati</taxon>
        <taxon>Aquificota</taxon>
        <taxon>Aquificia</taxon>
        <taxon>Aquificales</taxon>
        <taxon>Hydrogenothermaceae</taxon>
        <taxon>Hydrogenothermus</taxon>
    </lineage>
</organism>
<dbReference type="CDD" id="cd03230">
    <property type="entry name" value="ABC_DR_subfamily_A"/>
    <property type="match status" value="1"/>
</dbReference>